<dbReference type="SUPFAM" id="SSF53474">
    <property type="entry name" value="alpha/beta-Hydrolases"/>
    <property type="match status" value="1"/>
</dbReference>
<name>A0A1W6ZK39_9HYPH</name>
<evidence type="ECO:0000256" key="1">
    <source>
        <dbReference type="ARBA" id="ARBA00022801"/>
    </source>
</evidence>
<dbReference type="InterPro" id="IPR008979">
    <property type="entry name" value="Galactose-bd-like_sf"/>
</dbReference>
<sequence>MDWGMTDVSHLKPSFIATITARDGIKLAAAVYLPEDEGRYPTLFAASPYRFDNNAAPAMPIFLWRETGPIDYYLKHGYAFVHLDVRGTGRSEGDYRYMCEAEQRDLYDVIEWITRQDWSNGKVGGIGQSYYARMQWFMGIQNPPGLACIAPYDGNVDTYRSSAYTGGIPGAFPSTWYNSTTRCINQYPASGPSRLLEWDYVGAVKAHSTYDDFWKSRAAAENLDKIEVPVFSIGVWSKVDLHLNGNIVGFQRTKSPKKLLVFGSSSLFAAVADFSSEAFHETYLRPFYDHYLKGLETSYPSEPPVRYFVAGAETFRTAETWPPKEISYKPFYLRAGPTGSVSSLNDGALSEEKPGEGETSYDYPNPQWRAGVVGFDRNGRPDPVGHVLTFTSDELAQDVEIAGPIQLNLYASSSNTDTDFIVKISEQYPRDKGADPSAQPRNRVVTKGWLRASHRMIDRERSLPYAPWYLHLAPEPIEPGKVYHYEIAVMPTAYRLKKGSRIRVEIANGDSQLTEFVFQHEYTPNKVGRDTIHHDAQHPSHVMLPIVTCAD</sequence>
<dbReference type="SUPFAM" id="SSF49785">
    <property type="entry name" value="Galactose-binding domain-like"/>
    <property type="match status" value="1"/>
</dbReference>
<accession>A0A1W6ZK39</accession>
<dbReference type="Proteomes" id="UP000194137">
    <property type="component" value="Chromosome"/>
</dbReference>
<dbReference type="PANTHER" id="PTHR43056:SF10">
    <property type="entry name" value="COCE_NOND FAMILY, PUTATIVE (AFU_ORTHOLOGUE AFUA_7G00600)-RELATED"/>
    <property type="match status" value="1"/>
</dbReference>
<dbReference type="SMART" id="SM00939">
    <property type="entry name" value="PepX_C"/>
    <property type="match status" value="1"/>
</dbReference>
<dbReference type="KEGG" id="psin:CAK95_00330"/>
<dbReference type="Pfam" id="PF02129">
    <property type="entry name" value="Peptidase_S15"/>
    <property type="match status" value="1"/>
</dbReference>
<dbReference type="STRING" id="1235591.CAK95_00330"/>
<feature type="domain" description="Xaa-Pro dipeptidyl-peptidase C-terminal" evidence="3">
    <location>
        <begin position="285"/>
        <end position="543"/>
    </location>
</feature>
<evidence type="ECO:0000313" key="4">
    <source>
        <dbReference type="EMBL" id="ARP97692.1"/>
    </source>
</evidence>
<dbReference type="InterPro" id="IPR029058">
    <property type="entry name" value="AB_hydrolase_fold"/>
</dbReference>
<dbReference type="GO" id="GO:0008239">
    <property type="term" value="F:dipeptidyl-peptidase activity"/>
    <property type="evidence" value="ECO:0007669"/>
    <property type="project" value="InterPro"/>
</dbReference>
<evidence type="ECO:0000313" key="5">
    <source>
        <dbReference type="Proteomes" id="UP000194137"/>
    </source>
</evidence>
<gene>
    <name evidence="4" type="ORF">CAK95_00330</name>
</gene>
<dbReference type="InterPro" id="IPR000383">
    <property type="entry name" value="Xaa-Pro-like_dom"/>
</dbReference>
<organism evidence="4 5">
    <name type="scientific">Pseudorhodoplanes sinuspersici</name>
    <dbReference type="NCBI Taxonomy" id="1235591"/>
    <lineage>
        <taxon>Bacteria</taxon>
        <taxon>Pseudomonadati</taxon>
        <taxon>Pseudomonadota</taxon>
        <taxon>Alphaproteobacteria</taxon>
        <taxon>Hyphomicrobiales</taxon>
        <taxon>Pseudorhodoplanes</taxon>
    </lineage>
</organism>
<reference evidence="4 5" key="1">
    <citation type="submission" date="2017-05" db="EMBL/GenBank/DDBJ databases">
        <title>Full genome sequence of Pseudorhodoplanes sinuspersici.</title>
        <authorList>
            <person name="Dastgheib S.M.M."/>
            <person name="Shavandi M."/>
            <person name="Tirandaz H."/>
        </authorList>
    </citation>
    <scope>NUCLEOTIDE SEQUENCE [LARGE SCALE GENOMIC DNA]</scope>
    <source>
        <strain evidence="4 5">RIPI110</strain>
    </source>
</reference>
<dbReference type="PANTHER" id="PTHR43056">
    <property type="entry name" value="PEPTIDASE S9 PROLYL OLIGOPEPTIDASE"/>
    <property type="match status" value="1"/>
</dbReference>
<dbReference type="AlphaFoldDB" id="A0A1W6ZK39"/>
<dbReference type="Gene3D" id="2.60.120.260">
    <property type="entry name" value="Galactose-binding domain-like"/>
    <property type="match status" value="1"/>
</dbReference>
<evidence type="ECO:0000256" key="2">
    <source>
        <dbReference type="SAM" id="MobiDB-lite"/>
    </source>
</evidence>
<dbReference type="Pfam" id="PF08530">
    <property type="entry name" value="PepX_C"/>
    <property type="match status" value="1"/>
</dbReference>
<dbReference type="NCBIfam" id="TIGR00976">
    <property type="entry name" value="CocE_NonD"/>
    <property type="match status" value="2"/>
</dbReference>
<dbReference type="Gene3D" id="1.10.3020.20">
    <property type="match status" value="1"/>
</dbReference>
<dbReference type="InterPro" id="IPR005674">
    <property type="entry name" value="CocE/Ser_esterase"/>
</dbReference>
<proteinExistence type="predicted"/>
<feature type="region of interest" description="Disordered" evidence="2">
    <location>
        <begin position="343"/>
        <end position="363"/>
    </location>
</feature>
<dbReference type="EMBL" id="CP021112">
    <property type="protein sequence ID" value="ARP97692.1"/>
    <property type="molecule type" value="Genomic_DNA"/>
</dbReference>
<protein>
    <recommendedName>
        <fullName evidence="3">Xaa-Pro dipeptidyl-peptidase C-terminal domain-containing protein</fullName>
    </recommendedName>
</protein>
<dbReference type="InterPro" id="IPR050585">
    <property type="entry name" value="Xaa-Pro_dipeptidyl-ppase/CocE"/>
</dbReference>
<keyword evidence="1" id="KW-0378">Hydrolase</keyword>
<evidence type="ECO:0000259" key="3">
    <source>
        <dbReference type="SMART" id="SM00939"/>
    </source>
</evidence>
<dbReference type="Gene3D" id="3.40.50.1820">
    <property type="entry name" value="alpha/beta hydrolase"/>
    <property type="match status" value="1"/>
</dbReference>
<keyword evidence="5" id="KW-1185">Reference proteome</keyword>
<dbReference type="InterPro" id="IPR013736">
    <property type="entry name" value="Xaa-Pro_dipept_C"/>
</dbReference>